<dbReference type="PANTHER" id="PTHR37807:SF3">
    <property type="entry name" value="OS07G0160300 PROTEIN"/>
    <property type="match status" value="1"/>
</dbReference>
<dbReference type="Gene3D" id="3.40.50.300">
    <property type="entry name" value="P-loop containing nucleotide triphosphate hydrolases"/>
    <property type="match status" value="1"/>
</dbReference>
<comment type="caution">
    <text evidence="1">The sequence shown here is derived from an EMBL/GenBank/DDBJ whole genome shotgun (WGS) entry which is preliminary data.</text>
</comment>
<dbReference type="EMBL" id="JBHEZY010000004">
    <property type="protein sequence ID" value="MFC1431698.1"/>
    <property type="molecule type" value="Genomic_DNA"/>
</dbReference>
<protein>
    <submittedName>
        <fullName evidence="1">AAA family ATPase</fullName>
    </submittedName>
</protein>
<dbReference type="SUPFAM" id="SSF52540">
    <property type="entry name" value="P-loop containing nucleoside triphosphate hydrolases"/>
    <property type="match status" value="1"/>
</dbReference>
<evidence type="ECO:0000313" key="1">
    <source>
        <dbReference type="EMBL" id="MFC1431698.1"/>
    </source>
</evidence>
<dbReference type="InterPro" id="IPR027417">
    <property type="entry name" value="P-loop_NTPase"/>
</dbReference>
<evidence type="ECO:0000313" key="2">
    <source>
        <dbReference type="Proteomes" id="UP001592530"/>
    </source>
</evidence>
<dbReference type="RefSeq" id="WP_380552611.1">
    <property type="nucleotide sequence ID" value="NZ_JBHEZY010000004.1"/>
</dbReference>
<proteinExistence type="predicted"/>
<dbReference type="PANTHER" id="PTHR37807">
    <property type="entry name" value="OS07G0160300 PROTEIN"/>
    <property type="match status" value="1"/>
</dbReference>
<name>A0ABV6X117_9ACTN</name>
<sequence length="168" mass="17973">MLVIVCGLPAAGKTTLSRRVARCLGAVLLRIDSIEQAVVRSGVAEHPVGAVGYVVAHAVAADQLRQGLSVVAECVNPVAASRDGWLGLATDLGVPFAEVEVICSDEVEHRRRAAERTVDIPDLPLPSWEQIIGSPYEAWERGHIVIDTAHRSVEDCVAAVLKEIRLIA</sequence>
<dbReference type="Proteomes" id="UP001592530">
    <property type="component" value="Unassembled WGS sequence"/>
</dbReference>
<dbReference type="Pfam" id="PF13671">
    <property type="entry name" value="AAA_33"/>
    <property type="match status" value="1"/>
</dbReference>
<reference evidence="1 2" key="1">
    <citation type="submission" date="2024-09" db="EMBL/GenBank/DDBJ databases">
        <authorList>
            <person name="Lee S.D."/>
        </authorList>
    </citation>
    <scope>NUCLEOTIDE SEQUENCE [LARGE SCALE GENOMIC DNA]</scope>
    <source>
        <strain evidence="1 2">N1-3</strain>
    </source>
</reference>
<accession>A0ABV6X117</accession>
<gene>
    <name evidence="1" type="ORF">ACEZDB_13690</name>
</gene>
<organism evidence="1 2">
    <name type="scientific">Streptacidiphilus alkalitolerans</name>
    <dbReference type="NCBI Taxonomy" id="3342712"/>
    <lineage>
        <taxon>Bacteria</taxon>
        <taxon>Bacillati</taxon>
        <taxon>Actinomycetota</taxon>
        <taxon>Actinomycetes</taxon>
        <taxon>Kitasatosporales</taxon>
        <taxon>Streptomycetaceae</taxon>
        <taxon>Streptacidiphilus</taxon>
    </lineage>
</organism>